<dbReference type="Proteomes" id="UP000694867">
    <property type="component" value="Unplaced"/>
</dbReference>
<dbReference type="GO" id="GO:0055085">
    <property type="term" value="P:transmembrane transport"/>
    <property type="evidence" value="ECO:0007669"/>
    <property type="project" value="InterPro"/>
</dbReference>
<evidence type="ECO:0000256" key="3">
    <source>
        <dbReference type="ARBA" id="ARBA00022989"/>
    </source>
</evidence>
<keyword evidence="7" id="KW-1185">Reference proteome</keyword>
<evidence type="ECO:0000256" key="5">
    <source>
        <dbReference type="SAM" id="Phobius"/>
    </source>
</evidence>
<protein>
    <submittedName>
        <fullName evidence="8">Sulfate transporter</fullName>
    </submittedName>
</protein>
<dbReference type="InterPro" id="IPR036513">
    <property type="entry name" value="STAS_dom_sf"/>
</dbReference>
<feature type="transmembrane region" description="Helical" evidence="5">
    <location>
        <begin position="436"/>
        <end position="469"/>
    </location>
</feature>
<sequence>MKFSELANRIIQSNEHHSHDGVRKHNFSGEDFKKLRKCCSESSETPICRPVFDQPNFNDFHEQIVKEKPTKSALAKKVAKEKLSSRNIKTRLLAFFPIITWLGHYNIKADLFADVICGLTVAIFHVPQTLGYSLLVGVNPINGLYTAIFPMLMYSIFGTSRHNSIGAFAVVCVMTSGVVQRASKEFDRDGDEYAVTVVTTLAFFVGIFQLVMGVLNMGGLSVFLSEQFVSGFTAGVSVHIGSSQLGGLFGIKLPKYTGPFLLISTYIDFFKNIGRTHVPTLSLAIIVILVILAVKHFVDPYLLRKFHMPLPIEIIVVIICIIFSNACDLKNNGFDTVLDIPNSFLAPKIPEMNVDLIKFILVDSILIAIISFTVAVSLGKIWARDRGYEMRPNQEFFALGISNFFGSVFGCFPAGASVPRSSLQLLAGGRTQLVSLINSTLLIFVVLALGKFLIGIPKATLSAIIVVSLKKIFMQVRDFKTFWRLSVIDGHVWLVAFFATVVIDVVNGLVIGVVFSLLTLVYKVQTPQTFLLGNTPNSDYYVPLKLYAQSREVPGVKIFQYGGPLHFANTDFFKSELLRKSDPNYTLKHEQMGHKPVRYIVLDFSRVTFIDGSFALFLRQLAETFTTDGVAIFIADCAPKVLSTLRKAGVTKEIPETQFFPSLHDAVMHTHDSHRGHHRHLASIGRQASFNETFGPDSLATVASAYEHRVDVGDENGHAAAL</sequence>
<dbReference type="InterPro" id="IPR011547">
    <property type="entry name" value="SLC26A/SulP_dom"/>
</dbReference>
<feature type="transmembrane region" description="Helical" evidence="5">
    <location>
        <begin position="134"/>
        <end position="157"/>
    </location>
</feature>
<feature type="domain" description="STAS" evidence="6">
    <location>
        <begin position="546"/>
        <end position="670"/>
    </location>
</feature>
<feature type="transmembrane region" description="Helical" evidence="5">
    <location>
        <begin position="396"/>
        <end position="416"/>
    </location>
</feature>
<feature type="transmembrane region" description="Helical" evidence="5">
    <location>
        <begin position="88"/>
        <end position="105"/>
    </location>
</feature>
<dbReference type="InterPro" id="IPR001902">
    <property type="entry name" value="SLC26A/SulP_fam"/>
</dbReference>
<evidence type="ECO:0000313" key="7">
    <source>
        <dbReference type="Proteomes" id="UP000694867"/>
    </source>
</evidence>
<feature type="transmembrane region" description="Helical" evidence="5">
    <location>
        <begin position="163"/>
        <end position="181"/>
    </location>
</feature>
<feature type="transmembrane region" description="Helical" evidence="5">
    <location>
        <begin position="356"/>
        <end position="376"/>
    </location>
</feature>
<proteinExistence type="predicted"/>
<feature type="transmembrane region" description="Helical" evidence="5">
    <location>
        <begin position="310"/>
        <end position="326"/>
    </location>
</feature>
<dbReference type="PANTHER" id="PTHR11814">
    <property type="entry name" value="SULFATE TRANSPORTER"/>
    <property type="match status" value="1"/>
</dbReference>
<keyword evidence="3 5" id="KW-1133">Transmembrane helix</keyword>
<evidence type="ECO:0000256" key="1">
    <source>
        <dbReference type="ARBA" id="ARBA00004141"/>
    </source>
</evidence>
<dbReference type="PROSITE" id="PS50801">
    <property type="entry name" value="STAS"/>
    <property type="match status" value="1"/>
</dbReference>
<dbReference type="CDD" id="cd07042">
    <property type="entry name" value="STAS_SulP_like_sulfate_transporter"/>
    <property type="match status" value="1"/>
</dbReference>
<keyword evidence="4 5" id="KW-0472">Membrane</keyword>
<dbReference type="GO" id="GO:0016020">
    <property type="term" value="C:membrane"/>
    <property type="evidence" value="ECO:0007669"/>
    <property type="project" value="UniProtKB-SubCell"/>
</dbReference>
<dbReference type="Pfam" id="PF01740">
    <property type="entry name" value="STAS"/>
    <property type="match status" value="1"/>
</dbReference>
<keyword evidence="2 5" id="KW-0812">Transmembrane</keyword>
<gene>
    <name evidence="8" type="primary">LOC100906160</name>
</gene>
<organism evidence="7 8">
    <name type="scientific">Galendromus occidentalis</name>
    <name type="common">western predatory mite</name>
    <dbReference type="NCBI Taxonomy" id="34638"/>
    <lineage>
        <taxon>Eukaryota</taxon>
        <taxon>Metazoa</taxon>
        <taxon>Ecdysozoa</taxon>
        <taxon>Arthropoda</taxon>
        <taxon>Chelicerata</taxon>
        <taxon>Arachnida</taxon>
        <taxon>Acari</taxon>
        <taxon>Parasitiformes</taxon>
        <taxon>Mesostigmata</taxon>
        <taxon>Gamasina</taxon>
        <taxon>Phytoseioidea</taxon>
        <taxon>Phytoseiidae</taxon>
        <taxon>Typhlodrominae</taxon>
        <taxon>Galendromus</taxon>
    </lineage>
</organism>
<dbReference type="SUPFAM" id="SSF52091">
    <property type="entry name" value="SpoIIaa-like"/>
    <property type="match status" value="1"/>
</dbReference>
<evidence type="ECO:0000259" key="6">
    <source>
        <dbReference type="PROSITE" id="PS50801"/>
    </source>
</evidence>
<feature type="transmembrane region" description="Helical" evidence="5">
    <location>
        <begin position="490"/>
        <end position="522"/>
    </location>
</feature>
<accession>A0AAJ6QSS4</accession>
<dbReference type="KEGG" id="goe:100906160"/>
<evidence type="ECO:0000256" key="2">
    <source>
        <dbReference type="ARBA" id="ARBA00022692"/>
    </source>
</evidence>
<dbReference type="AlphaFoldDB" id="A0AAJ6QSS4"/>
<comment type="subcellular location">
    <subcellularLocation>
        <location evidence="1">Membrane</location>
        <topology evidence="1">Multi-pass membrane protein</topology>
    </subcellularLocation>
</comment>
<evidence type="ECO:0000256" key="4">
    <source>
        <dbReference type="ARBA" id="ARBA00023136"/>
    </source>
</evidence>
<dbReference type="InterPro" id="IPR002645">
    <property type="entry name" value="STAS_dom"/>
</dbReference>
<dbReference type="RefSeq" id="XP_003742720.1">
    <property type="nucleotide sequence ID" value="XM_003742672.2"/>
</dbReference>
<feature type="transmembrane region" description="Helical" evidence="5">
    <location>
        <begin position="193"/>
        <end position="215"/>
    </location>
</feature>
<name>A0AAJ6QSS4_9ACAR</name>
<reference evidence="8" key="1">
    <citation type="submission" date="2025-08" db="UniProtKB">
        <authorList>
            <consortium name="RefSeq"/>
        </authorList>
    </citation>
    <scope>IDENTIFICATION</scope>
</reference>
<dbReference type="NCBIfam" id="TIGR00815">
    <property type="entry name" value="sulP"/>
    <property type="match status" value="1"/>
</dbReference>
<dbReference type="GeneID" id="100906160"/>
<dbReference type="Gene3D" id="3.30.750.24">
    <property type="entry name" value="STAS domain"/>
    <property type="match status" value="1"/>
</dbReference>
<evidence type="ECO:0000313" key="8">
    <source>
        <dbReference type="RefSeq" id="XP_003742720.1"/>
    </source>
</evidence>
<feature type="transmembrane region" description="Helical" evidence="5">
    <location>
        <begin position="278"/>
        <end position="298"/>
    </location>
</feature>
<dbReference type="Pfam" id="PF00916">
    <property type="entry name" value="Sulfate_transp"/>
    <property type="match status" value="1"/>
</dbReference>